<gene>
    <name evidence="1" type="ORF">RGQ29_020266</name>
</gene>
<reference evidence="1 2" key="1">
    <citation type="journal article" date="2023" name="G3 (Bethesda)">
        <title>A haplotype-resolved chromosome-scale genome for Quercus rubra L. provides insights into the genetics of adaptive traits for red oak species.</title>
        <authorList>
            <person name="Kapoor B."/>
            <person name="Jenkins J."/>
            <person name="Schmutz J."/>
            <person name="Zhebentyayeva T."/>
            <person name="Kuelheim C."/>
            <person name="Coggeshall M."/>
            <person name="Heim C."/>
            <person name="Lasky J.R."/>
            <person name="Leites L."/>
            <person name="Islam-Faridi N."/>
            <person name="Romero-Severson J."/>
            <person name="DeLeo V.L."/>
            <person name="Lucas S.M."/>
            <person name="Lazic D."/>
            <person name="Gailing O."/>
            <person name="Carlson J."/>
            <person name="Staton M."/>
        </authorList>
    </citation>
    <scope>NUCLEOTIDE SEQUENCE [LARGE SCALE GENOMIC DNA]</scope>
    <source>
        <strain evidence="1">Pseudo-F2</strain>
    </source>
</reference>
<organism evidence="1 2">
    <name type="scientific">Quercus rubra</name>
    <name type="common">Northern red oak</name>
    <name type="synonym">Quercus borealis</name>
    <dbReference type="NCBI Taxonomy" id="3512"/>
    <lineage>
        <taxon>Eukaryota</taxon>
        <taxon>Viridiplantae</taxon>
        <taxon>Streptophyta</taxon>
        <taxon>Embryophyta</taxon>
        <taxon>Tracheophyta</taxon>
        <taxon>Spermatophyta</taxon>
        <taxon>Magnoliopsida</taxon>
        <taxon>eudicotyledons</taxon>
        <taxon>Gunneridae</taxon>
        <taxon>Pentapetalae</taxon>
        <taxon>rosids</taxon>
        <taxon>fabids</taxon>
        <taxon>Fagales</taxon>
        <taxon>Fagaceae</taxon>
        <taxon>Quercus</taxon>
    </lineage>
</organism>
<dbReference type="InterPro" id="IPR036875">
    <property type="entry name" value="Znf_CCHC_sf"/>
</dbReference>
<comment type="caution">
    <text evidence="1">The sequence shown here is derived from an EMBL/GenBank/DDBJ whole genome shotgun (WGS) entry which is preliminary data.</text>
</comment>
<evidence type="ECO:0000313" key="1">
    <source>
        <dbReference type="EMBL" id="KAK4589621.1"/>
    </source>
</evidence>
<evidence type="ECO:0008006" key="3">
    <source>
        <dbReference type="Google" id="ProtNLM"/>
    </source>
</evidence>
<accession>A0AAN7FFY3</accession>
<dbReference type="PANTHER" id="PTHR34222">
    <property type="entry name" value="GAG_PRE-INTEGRS DOMAIN-CONTAINING PROTEIN"/>
    <property type="match status" value="1"/>
</dbReference>
<protein>
    <recommendedName>
        <fullName evidence="3">CCHC-type domain-containing protein</fullName>
    </recommendedName>
</protein>
<dbReference type="SUPFAM" id="SSF57756">
    <property type="entry name" value="Retrovirus zinc finger-like domains"/>
    <property type="match status" value="1"/>
</dbReference>
<dbReference type="GO" id="GO:0003676">
    <property type="term" value="F:nucleic acid binding"/>
    <property type="evidence" value="ECO:0007669"/>
    <property type="project" value="InterPro"/>
</dbReference>
<proteinExistence type="predicted"/>
<name>A0AAN7FFY3_QUERU</name>
<dbReference type="EMBL" id="JAXUIC010000005">
    <property type="protein sequence ID" value="KAK4589621.1"/>
    <property type="molecule type" value="Genomic_DNA"/>
</dbReference>
<dbReference type="Proteomes" id="UP001324115">
    <property type="component" value="Unassembled WGS sequence"/>
</dbReference>
<dbReference type="PANTHER" id="PTHR34222:SF99">
    <property type="entry name" value="PROTEIN, PUTATIVE-RELATED"/>
    <property type="match status" value="1"/>
</dbReference>
<keyword evidence="2" id="KW-1185">Reference proteome</keyword>
<dbReference type="GO" id="GO:0008270">
    <property type="term" value="F:zinc ion binding"/>
    <property type="evidence" value="ECO:0007669"/>
    <property type="project" value="InterPro"/>
</dbReference>
<sequence length="156" mass="17092">MGLSDSFSQVKTHILLMDPLPSVNKAYSLFIQEEMQRFLGSSLRIESTALATKSQNFTTSGHNGKGKERPLCTHCGKLGHTMDTCYKLHGFPPGFKFKNNKNASAHQVSSNLELVQGNVPLTAANFNLATATSLAPTFTHDQYQQLLTLIDSCSTQ</sequence>
<dbReference type="AlphaFoldDB" id="A0AAN7FFY3"/>
<evidence type="ECO:0000313" key="2">
    <source>
        <dbReference type="Proteomes" id="UP001324115"/>
    </source>
</evidence>